<sequence>MESRTKRRCKKAGFKEQHYELLNPEHQNSNIFQHEMLKEQGSMSSKWAFDYHELFVRQWLPAFICQEKRCGSTQSKRPLIGDDRKKHLVDAFCLLKICQKPTIVPEIYQLKHLKTLQIADDFRGSFKAFDVPIGLDCYYEFIDQKMKRRKRREPIAIHSTLGWIVCCLIVNEKRESTTSVKALCVKTTPPERYKALKTLYTLMVTFTPLRQTQRSLMRNPHRAFQYENGMKEYLEEEFMEELFDTHGENGRTCYLPHHTQDMREPPSINIWTQHHPNRTTLSKF</sequence>
<accession>A0A0V1HLN8</accession>
<dbReference type="OrthoDB" id="5920525at2759"/>
<reference evidence="1 2" key="1">
    <citation type="submission" date="2015-01" db="EMBL/GenBank/DDBJ databases">
        <title>Evolution of Trichinella species and genotypes.</title>
        <authorList>
            <person name="Korhonen P.K."/>
            <person name="Edoardo P."/>
            <person name="Giuseppe L.R."/>
            <person name="Gasser R.B."/>
        </authorList>
    </citation>
    <scope>NUCLEOTIDE SEQUENCE [LARGE SCALE GENOMIC DNA]</scope>
    <source>
        <strain evidence="1">ISS1029</strain>
    </source>
</reference>
<dbReference type="Proteomes" id="UP000055024">
    <property type="component" value="Unassembled WGS sequence"/>
</dbReference>
<comment type="caution">
    <text evidence="1">The sequence shown here is derived from an EMBL/GenBank/DDBJ whole genome shotgun (WGS) entry which is preliminary data.</text>
</comment>
<evidence type="ECO:0000313" key="2">
    <source>
        <dbReference type="Proteomes" id="UP000055024"/>
    </source>
</evidence>
<organism evidence="1 2">
    <name type="scientific">Trichinella zimbabwensis</name>
    <dbReference type="NCBI Taxonomy" id="268475"/>
    <lineage>
        <taxon>Eukaryota</taxon>
        <taxon>Metazoa</taxon>
        <taxon>Ecdysozoa</taxon>
        <taxon>Nematoda</taxon>
        <taxon>Enoplea</taxon>
        <taxon>Dorylaimia</taxon>
        <taxon>Trichinellida</taxon>
        <taxon>Trichinellidae</taxon>
        <taxon>Trichinella</taxon>
    </lineage>
</organism>
<gene>
    <name evidence="1" type="ORF">T11_12635</name>
</gene>
<dbReference type="AlphaFoldDB" id="A0A0V1HLN8"/>
<protein>
    <submittedName>
        <fullName evidence="1">Uncharacterized protein</fullName>
    </submittedName>
</protein>
<evidence type="ECO:0000313" key="1">
    <source>
        <dbReference type="EMBL" id="KRZ11356.1"/>
    </source>
</evidence>
<keyword evidence="2" id="KW-1185">Reference proteome</keyword>
<dbReference type="EMBL" id="JYDP01000050">
    <property type="protein sequence ID" value="KRZ11356.1"/>
    <property type="molecule type" value="Genomic_DNA"/>
</dbReference>
<proteinExistence type="predicted"/>
<name>A0A0V1HLN8_9BILA</name>